<accession>A0A1G9Z6D3</accession>
<proteinExistence type="predicted"/>
<dbReference type="SUPFAM" id="SSF82784">
    <property type="entry name" value="OsmC-like"/>
    <property type="match status" value="1"/>
</dbReference>
<organism evidence="2 3">
    <name type="scientific">Haloarchaeobius iranensis</name>
    <dbReference type="NCBI Taxonomy" id="996166"/>
    <lineage>
        <taxon>Archaea</taxon>
        <taxon>Methanobacteriati</taxon>
        <taxon>Methanobacteriota</taxon>
        <taxon>Stenosarchaea group</taxon>
        <taxon>Halobacteria</taxon>
        <taxon>Halobacteriales</taxon>
        <taxon>Halorubellaceae</taxon>
        <taxon>Haloarchaeobius</taxon>
    </lineage>
</organism>
<evidence type="ECO:0000256" key="1">
    <source>
        <dbReference type="SAM" id="MobiDB-lite"/>
    </source>
</evidence>
<dbReference type="InterPro" id="IPR003718">
    <property type="entry name" value="OsmC/Ohr_fam"/>
</dbReference>
<feature type="region of interest" description="Disordered" evidence="1">
    <location>
        <begin position="1"/>
        <end position="25"/>
    </location>
</feature>
<dbReference type="InterPro" id="IPR036102">
    <property type="entry name" value="OsmC/Ohrsf"/>
</dbReference>
<dbReference type="Gene3D" id="3.30.300.20">
    <property type="match status" value="1"/>
</dbReference>
<dbReference type="Pfam" id="PF02566">
    <property type="entry name" value="OsmC"/>
    <property type="match status" value="1"/>
</dbReference>
<reference evidence="2 3" key="1">
    <citation type="submission" date="2016-10" db="EMBL/GenBank/DDBJ databases">
        <authorList>
            <person name="de Groot N.N."/>
        </authorList>
    </citation>
    <scope>NUCLEOTIDE SEQUENCE [LARGE SCALE GENOMIC DNA]</scope>
    <source>
        <strain evidence="3">EB21,IBRC-M 10013,KCTC 4048</strain>
    </source>
</reference>
<dbReference type="InterPro" id="IPR015946">
    <property type="entry name" value="KH_dom-like_a/b"/>
</dbReference>
<evidence type="ECO:0000313" key="2">
    <source>
        <dbReference type="EMBL" id="SDN16163.1"/>
    </source>
</evidence>
<evidence type="ECO:0000313" key="3">
    <source>
        <dbReference type="Proteomes" id="UP000199370"/>
    </source>
</evidence>
<sequence>MKALPGVTTNAMSKEVHSVSEEGYSTENTIRDFETTVDATGEAAPDTLEALLAAYASCYVPALRVGAEQRQAGDLGHIEIDTTGELNDDDKLASVHFDVKVAGDIGDKGDAIAERAHELCKVGDAVKPELEAEVDIEGDAF</sequence>
<dbReference type="Proteomes" id="UP000199370">
    <property type="component" value="Unassembled WGS sequence"/>
</dbReference>
<protein>
    <submittedName>
        <fullName evidence="2">OsmC-like protein</fullName>
    </submittedName>
</protein>
<gene>
    <name evidence="2" type="ORF">SAMN05192554_1183</name>
</gene>
<dbReference type="EMBL" id="FNIA01000018">
    <property type="protein sequence ID" value="SDN16163.1"/>
    <property type="molecule type" value="Genomic_DNA"/>
</dbReference>
<keyword evidence="3" id="KW-1185">Reference proteome</keyword>
<dbReference type="AlphaFoldDB" id="A0A1G9Z6D3"/>
<name>A0A1G9Z6D3_9EURY</name>